<dbReference type="SUPFAM" id="SSF57667">
    <property type="entry name" value="beta-beta-alpha zinc fingers"/>
    <property type="match status" value="1"/>
</dbReference>
<dbReference type="Pfam" id="PF00096">
    <property type="entry name" value="zf-C2H2"/>
    <property type="match status" value="2"/>
</dbReference>
<dbReference type="SMART" id="SM00355">
    <property type="entry name" value="ZnF_C2H2"/>
    <property type="match status" value="3"/>
</dbReference>
<dbReference type="PANTHER" id="PTHR10032:SF271">
    <property type="entry name" value="RH12261P-RELATED"/>
    <property type="match status" value="1"/>
</dbReference>
<evidence type="ECO:0000256" key="6">
    <source>
        <dbReference type="ARBA" id="ARBA00023242"/>
    </source>
</evidence>
<keyword evidence="6" id="KW-0539">Nucleus</keyword>
<organism evidence="9 10">
    <name type="scientific">Plakobranchus ocellatus</name>
    <dbReference type="NCBI Taxonomy" id="259542"/>
    <lineage>
        <taxon>Eukaryota</taxon>
        <taxon>Metazoa</taxon>
        <taxon>Spiralia</taxon>
        <taxon>Lophotrochozoa</taxon>
        <taxon>Mollusca</taxon>
        <taxon>Gastropoda</taxon>
        <taxon>Heterobranchia</taxon>
        <taxon>Euthyneura</taxon>
        <taxon>Panpulmonata</taxon>
        <taxon>Sacoglossa</taxon>
        <taxon>Placobranchoidea</taxon>
        <taxon>Plakobranchidae</taxon>
        <taxon>Plakobranchus</taxon>
    </lineage>
</organism>
<name>A0AAV3YC27_9GAST</name>
<comment type="caution">
    <text evidence="9">The sequence shown here is derived from an EMBL/GenBank/DDBJ whole genome shotgun (WGS) entry which is preliminary data.</text>
</comment>
<feature type="domain" description="C2H2-type" evidence="8">
    <location>
        <begin position="158"/>
        <end position="185"/>
    </location>
</feature>
<keyword evidence="4 7" id="KW-0863">Zinc-finger</keyword>
<dbReference type="GO" id="GO:0008270">
    <property type="term" value="F:zinc ion binding"/>
    <property type="evidence" value="ECO:0007669"/>
    <property type="project" value="UniProtKB-KW"/>
</dbReference>
<keyword evidence="2" id="KW-0479">Metal-binding</keyword>
<reference evidence="9 10" key="1">
    <citation type="journal article" date="2021" name="Elife">
        <title>Chloroplast acquisition without the gene transfer in kleptoplastic sea slugs, Plakobranchus ocellatus.</title>
        <authorList>
            <person name="Maeda T."/>
            <person name="Takahashi S."/>
            <person name="Yoshida T."/>
            <person name="Shimamura S."/>
            <person name="Takaki Y."/>
            <person name="Nagai Y."/>
            <person name="Toyoda A."/>
            <person name="Suzuki Y."/>
            <person name="Arimoto A."/>
            <person name="Ishii H."/>
            <person name="Satoh N."/>
            <person name="Nishiyama T."/>
            <person name="Hasebe M."/>
            <person name="Maruyama T."/>
            <person name="Minagawa J."/>
            <person name="Obokata J."/>
            <person name="Shigenobu S."/>
        </authorList>
    </citation>
    <scope>NUCLEOTIDE SEQUENCE [LARGE SCALE GENOMIC DNA]</scope>
</reference>
<evidence type="ECO:0000256" key="7">
    <source>
        <dbReference type="PROSITE-ProRule" id="PRU00042"/>
    </source>
</evidence>
<dbReference type="InterPro" id="IPR027756">
    <property type="entry name" value="Ovo-like"/>
</dbReference>
<evidence type="ECO:0000256" key="2">
    <source>
        <dbReference type="ARBA" id="ARBA00022723"/>
    </source>
</evidence>
<gene>
    <name evidence="9" type="ORF">PoB_000708400</name>
</gene>
<feature type="domain" description="C2H2-type" evidence="8">
    <location>
        <begin position="185"/>
        <end position="213"/>
    </location>
</feature>
<dbReference type="GO" id="GO:0000981">
    <property type="term" value="F:DNA-binding transcription factor activity, RNA polymerase II-specific"/>
    <property type="evidence" value="ECO:0007669"/>
    <property type="project" value="TreeGrafter"/>
</dbReference>
<dbReference type="EMBL" id="BLXT01000825">
    <property type="protein sequence ID" value="GFN80578.1"/>
    <property type="molecule type" value="Genomic_DNA"/>
</dbReference>
<dbReference type="GO" id="GO:0000978">
    <property type="term" value="F:RNA polymerase II cis-regulatory region sequence-specific DNA binding"/>
    <property type="evidence" value="ECO:0007669"/>
    <property type="project" value="TreeGrafter"/>
</dbReference>
<dbReference type="InterPro" id="IPR013087">
    <property type="entry name" value="Znf_C2H2_type"/>
</dbReference>
<evidence type="ECO:0000256" key="4">
    <source>
        <dbReference type="ARBA" id="ARBA00022771"/>
    </source>
</evidence>
<evidence type="ECO:0000256" key="3">
    <source>
        <dbReference type="ARBA" id="ARBA00022737"/>
    </source>
</evidence>
<sequence length="219" mass="24858">MQHEDENHTKDVGSRDSKTVLILFDGKVEGWDRCSLLYLLKYQFFCSFSDEKLPFIDFHMTLAAIGLRYKGIASKVRGVESASSCNREAITSSSVHFGSANCSQHSEPERNTNHFRSSPNFDAGLPDLCHCRMCGMILSNLVLLSQHMHLWHGQIERYVCPICGNTYRTSTGLRHHTQTHEGRVYPCKLCGAKFTRKGTMMRHLRALHNVSNRSANHIS</sequence>
<accession>A0AAV3YC27</accession>
<evidence type="ECO:0000313" key="10">
    <source>
        <dbReference type="Proteomes" id="UP000735302"/>
    </source>
</evidence>
<dbReference type="Gene3D" id="3.30.160.60">
    <property type="entry name" value="Classic Zinc Finger"/>
    <property type="match status" value="2"/>
</dbReference>
<evidence type="ECO:0000259" key="8">
    <source>
        <dbReference type="PROSITE" id="PS50157"/>
    </source>
</evidence>
<dbReference type="PROSITE" id="PS00028">
    <property type="entry name" value="ZINC_FINGER_C2H2_1"/>
    <property type="match status" value="2"/>
</dbReference>
<dbReference type="GO" id="GO:0005634">
    <property type="term" value="C:nucleus"/>
    <property type="evidence" value="ECO:0007669"/>
    <property type="project" value="UniProtKB-SubCell"/>
</dbReference>
<protein>
    <submittedName>
        <fullName evidence="9">Zinc finger protein 846</fullName>
    </submittedName>
</protein>
<keyword evidence="3" id="KW-0677">Repeat</keyword>
<evidence type="ECO:0000313" key="9">
    <source>
        <dbReference type="EMBL" id="GFN80578.1"/>
    </source>
</evidence>
<dbReference type="InterPro" id="IPR036236">
    <property type="entry name" value="Znf_C2H2_sf"/>
</dbReference>
<evidence type="ECO:0000256" key="1">
    <source>
        <dbReference type="ARBA" id="ARBA00004123"/>
    </source>
</evidence>
<comment type="subcellular location">
    <subcellularLocation>
        <location evidence="1">Nucleus</location>
    </subcellularLocation>
</comment>
<proteinExistence type="predicted"/>
<keyword evidence="5" id="KW-0862">Zinc</keyword>
<keyword evidence="10" id="KW-1185">Reference proteome</keyword>
<dbReference type="PROSITE" id="PS50157">
    <property type="entry name" value="ZINC_FINGER_C2H2_2"/>
    <property type="match status" value="2"/>
</dbReference>
<dbReference type="AlphaFoldDB" id="A0AAV3YC27"/>
<dbReference type="Proteomes" id="UP000735302">
    <property type="component" value="Unassembled WGS sequence"/>
</dbReference>
<evidence type="ECO:0000256" key="5">
    <source>
        <dbReference type="ARBA" id="ARBA00022833"/>
    </source>
</evidence>
<dbReference type="PANTHER" id="PTHR10032">
    <property type="entry name" value="ZINC FINGER PROTEIN WITH KRAB AND SCAN DOMAINS"/>
    <property type="match status" value="1"/>
</dbReference>